<gene>
    <name evidence="2" type="ORF">SK128_005840</name>
</gene>
<sequence length="60" mass="6898">MGRSYAMNQKPMIIIPEFVSTRTYKCVGNRQQLSILLGGLANVLLFSPIFYSLQVALWYR</sequence>
<keyword evidence="1" id="KW-0812">Transmembrane</keyword>
<keyword evidence="1" id="KW-1133">Transmembrane helix</keyword>
<evidence type="ECO:0000256" key="1">
    <source>
        <dbReference type="SAM" id="Phobius"/>
    </source>
</evidence>
<feature type="non-terminal residue" evidence="2">
    <location>
        <position position="60"/>
    </location>
</feature>
<name>A0AAN8WR64_HALRR</name>
<evidence type="ECO:0000313" key="3">
    <source>
        <dbReference type="Proteomes" id="UP001381693"/>
    </source>
</evidence>
<accession>A0AAN8WR64</accession>
<protein>
    <submittedName>
        <fullName evidence="2">Uncharacterized protein</fullName>
    </submittedName>
</protein>
<reference evidence="2 3" key="1">
    <citation type="submission" date="2023-11" db="EMBL/GenBank/DDBJ databases">
        <title>Halocaridina rubra genome assembly.</title>
        <authorList>
            <person name="Smith C."/>
        </authorList>
    </citation>
    <scope>NUCLEOTIDE SEQUENCE [LARGE SCALE GENOMIC DNA]</scope>
    <source>
        <strain evidence="2">EP-1</strain>
        <tissue evidence="2">Whole</tissue>
    </source>
</reference>
<dbReference type="EMBL" id="JAXCGZ010016081">
    <property type="protein sequence ID" value="KAK7069587.1"/>
    <property type="molecule type" value="Genomic_DNA"/>
</dbReference>
<dbReference type="AlphaFoldDB" id="A0AAN8WR64"/>
<keyword evidence="3" id="KW-1185">Reference proteome</keyword>
<proteinExistence type="predicted"/>
<feature type="transmembrane region" description="Helical" evidence="1">
    <location>
        <begin position="35"/>
        <end position="59"/>
    </location>
</feature>
<evidence type="ECO:0000313" key="2">
    <source>
        <dbReference type="EMBL" id="KAK7069587.1"/>
    </source>
</evidence>
<keyword evidence="1" id="KW-0472">Membrane</keyword>
<dbReference type="Proteomes" id="UP001381693">
    <property type="component" value="Unassembled WGS sequence"/>
</dbReference>
<comment type="caution">
    <text evidence="2">The sequence shown here is derived from an EMBL/GenBank/DDBJ whole genome shotgun (WGS) entry which is preliminary data.</text>
</comment>
<organism evidence="2 3">
    <name type="scientific">Halocaridina rubra</name>
    <name type="common">Hawaiian red shrimp</name>
    <dbReference type="NCBI Taxonomy" id="373956"/>
    <lineage>
        <taxon>Eukaryota</taxon>
        <taxon>Metazoa</taxon>
        <taxon>Ecdysozoa</taxon>
        <taxon>Arthropoda</taxon>
        <taxon>Crustacea</taxon>
        <taxon>Multicrustacea</taxon>
        <taxon>Malacostraca</taxon>
        <taxon>Eumalacostraca</taxon>
        <taxon>Eucarida</taxon>
        <taxon>Decapoda</taxon>
        <taxon>Pleocyemata</taxon>
        <taxon>Caridea</taxon>
        <taxon>Atyoidea</taxon>
        <taxon>Atyidae</taxon>
        <taxon>Halocaridina</taxon>
    </lineage>
</organism>